<dbReference type="PATRIC" id="fig|754436.4.peg.501"/>
<comment type="caution">
    <text evidence="1">The sequence shown here is derived from an EMBL/GenBank/DDBJ whole genome shotgun (WGS) entry which is preliminary data.</text>
</comment>
<accession>A0A0J1GSQ0</accession>
<sequence length="113" mass="13410">MTQTLWESAVSLRQKWELENKPERSFLKGIEYTFTQKGWPVISHNGQINCHETWLLLSSRIKSVKYTHLSSKNEMRSKYYNSCYYQIDDGKGVAIFYENETIFISNFLTLLQE</sequence>
<dbReference type="AlphaFoldDB" id="A0A0J1GSQ0"/>
<keyword evidence="2" id="KW-1185">Reference proteome</keyword>
<evidence type="ECO:0000313" key="2">
    <source>
        <dbReference type="Proteomes" id="UP000036426"/>
    </source>
</evidence>
<organism evidence="1 2">
    <name type="scientific">Photobacterium aphoticum</name>
    <dbReference type="NCBI Taxonomy" id="754436"/>
    <lineage>
        <taxon>Bacteria</taxon>
        <taxon>Pseudomonadati</taxon>
        <taxon>Pseudomonadota</taxon>
        <taxon>Gammaproteobacteria</taxon>
        <taxon>Vibrionales</taxon>
        <taxon>Vibrionaceae</taxon>
        <taxon>Photobacterium</taxon>
    </lineage>
</organism>
<protein>
    <submittedName>
        <fullName evidence="1">Uncharacterized protein</fullName>
    </submittedName>
</protein>
<evidence type="ECO:0000313" key="1">
    <source>
        <dbReference type="EMBL" id="KLV02745.1"/>
    </source>
</evidence>
<name>A0A0J1GSQ0_9GAMM</name>
<gene>
    <name evidence="1" type="ORF">ABT58_02365</name>
</gene>
<dbReference type="EMBL" id="LDOV01000004">
    <property type="protein sequence ID" value="KLV02745.1"/>
    <property type="molecule type" value="Genomic_DNA"/>
</dbReference>
<proteinExistence type="predicted"/>
<dbReference type="Proteomes" id="UP000036426">
    <property type="component" value="Unassembled WGS sequence"/>
</dbReference>
<reference evidence="1 2" key="1">
    <citation type="submission" date="2015-05" db="EMBL/GenBank/DDBJ databases">
        <title>Photobacterium galathea sp. nov.</title>
        <authorList>
            <person name="Machado H."/>
            <person name="Gram L."/>
        </authorList>
    </citation>
    <scope>NUCLEOTIDE SEQUENCE [LARGE SCALE GENOMIC DNA]</scope>
    <source>
        <strain evidence="1 2">DSM 25995</strain>
    </source>
</reference>